<reference evidence="2" key="1">
    <citation type="submission" date="2017-09" db="EMBL/GenBank/DDBJ databases">
        <title>Depth-based differentiation of microbial function through sediment-hosted aquifers and enrichment of novel symbionts in the deep terrestrial subsurface.</title>
        <authorList>
            <person name="Probst A.J."/>
            <person name="Ladd B."/>
            <person name="Jarett J.K."/>
            <person name="Geller-Mcgrath D.E."/>
            <person name="Sieber C.M.K."/>
            <person name="Emerson J.B."/>
            <person name="Anantharaman K."/>
            <person name="Thomas B.C."/>
            <person name="Malmstrom R."/>
            <person name="Stieglmeier M."/>
            <person name="Klingl A."/>
            <person name="Woyke T."/>
            <person name="Ryan C.M."/>
            <person name="Banfield J.F."/>
        </authorList>
    </citation>
    <scope>NUCLEOTIDE SEQUENCE [LARGE SCALE GENOMIC DNA]</scope>
</reference>
<gene>
    <name evidence="1" type="ORF">CO088_03000</name>
</gene>
<evidence type="ECO:0000313" key="1">
    <source>
        <dbReference type="EMBL" id="PJB82665.1"/>
    </source>
</evidence>
<organism evidence="1 2">
    <name type="scientific">Candidatus Yonathbacteria bacterium CG_4_9_14_0_8_um_filter_46_47</name>
    <dbReference type="NCBI Taxonomy" id="1975106"/>
    <lineage>
        <taxon>Bacteria</taxon>
        <taxon>Candidatus Yonathiibacteriota</taxon>
    </lineage>
</organism>
<accession>A0A2M8D6P9</accession>
<dbReference type="AlphaFoldDB" id="A0A2M8D6P9"/>
<evidence type="ECO:0000313" key="2">
    <source>
        <dbReference type="Proteomes" id="UP000229236"/>
    </source>
</evidence>
<comment type="caution">
    <text evidence="1">The sequence shown here is derived from an EMBL/GenBank/DDBJ whole genome shotgun (WGS) entry which is preliminary data.</text>
</comment>
<sequence>MTDKLYKVGDKVPQAGRYQCIVCGLILEFLPQHIEKGVVFNSCPLCFAGTDKGPKKPDEDIWKFIA</sequence>
<dbReference type="Proteomes" id="UP000229236">
    <property type="component" value="Unassembled WGS sequence"/>
</dbReference>
<name>A0A2M8D6P9_9BACT</name>
<protein>
    <submittedName>
        <fullName evidence="1">Uncharacterized protein</fullName>
    </submittedName>
</protein>
<dbReference type="EMBL" id="PFTM01000054">
    <property type="protein sequence ID" value="PJB82665.1"/>
    <property type="molecule type" value="Genomic_DNA"/>
</dbReference>
<proteinExistence type="predicted"/>